<dbReference type="SUPFAM" id="SSF57850">
    <property type="entry name" value="RING/U-box"/>
    <property type="match status" value="1"/>
</dbReference>
<dbReference type="Pfam" id="PF13639">
    <property type="entry name" value="zf-RING_2"/>
    <property type="match status" value="1"/>
</dbReference>
<evidence type="ECO:0000313" key="6">
    <source>
        <dbReference type="Proteomes" id="UP000095751"/>
    </source>
</evidence>
<organism evidence="5 6">
    <name type="scientific">Fragilariopsis cylindrus CCMP1102</name>
    <dbReference type="NCBI Taxonomy" id="635003"/>
    <lineage>
        <taxon>Eukaryota</taxon>
        <taxon>Sar</taxon>
        <taxon>Stramenopiles</taxon>
        <taxon>Ochrophyta</taxon>
        <taxon>Bacillariophyta</taxon>
        <taxon>Bacillariophyceae</taxon>
        <taxon>Bacillariophycidae</taxon>
        <taxon>Bacillariales</taxon>
        <taxon>Bacillariaceae</taxon>
        <taxon>Fragilariopsis</taxon>
    </lineage>
</organism>
<dbReference type="CDD" id="cd16448">
    <property type="entry name" value="RING-H2"/>
    <property type="match status" value="1"/>
</dbReference>
<name>A0A1E7FDT3_9STRA</name>
<dbReference type="KEGG" id="fcy:FRACYDRAFT_261191"/>
<evidence type="ECO:0000256" key="2">
    <source>
        <dbReference type="SAM" id="MobiDB-lite"/>
    </source>
</evidence>
<keyword evidence="3" id="KW-1133">Transmembrane helix</keyword>
<keyword evidence="3" id="KW-0812">Transmembrane</keyword>
<keyword evidence="1" id="KW-0862">Zinc</keyword>
<proteinExistence type="predicted"/>
<dbReference type="Gene3D" id="3.30.40.10">
    <property type="entry name" value="Zinc/RING finger domain, C3HC4 (zinc finger)"/>
    <property type="match status" value="1"/>
</dbReference>
<evidence type="ECO:0000313" key="5">
    <source>
        <dbReference type="EMBL" id="OEU16304.1"/>
    </source>
</evidence>
<keyword evidence="3" id="KW-0472">Membrane</keyword>
<dbReference type="InterPro" id="IPR001841">
    <property type="entry name" value="Znf_RING"/>
</dbReference>
<feature type="compositionally biased region" description="Acidic residues" evidence="2">
    <location>
        <begin position="146"/>
        <end position="157"/>
    </location>
</feature>
<feature type="region of interest" description="Disordered" evidence="2">
    <location>
        <begin position="132"/>
        <end position="162"/>
    </location>
</feature>
<dbReference type="EMBL" id="KV784358">
    <property type="protein sequence ID" value="OEU16304.1"/>
    <property type="molecule type" value="Genomic_DNA"/>
</dbReference>
<dbReference type="GO" id="GO:0008270">
    <property type="term" value="F:zinc ion binding"/>
    <property type="evidence" value="ECO:0007669"/>
    <property type="project" value="UniProtKB-KW"/>
</dbReference>
<dbReference type="PROSITE" id="PS50089">
    <property type="entry name" value="ZF_RING_2"/>
    <property type="match status" value="1"/>
</dbReference>
<reference evidence="5 6" key="1">
    <citation type="submission" date="2016-09" db="EMBL/GenBank/DDBJ databases">
        <title>Extensive genetic diversity and differential bi-allelic expression allows diatom success in the polar Southern Ocean.</title>
        <authorList>
            <consortium name="DOE Joint Genome Institute"/>
            <person name="Mock T."/>
            <person name="Otillar R.P."/>
            <person name="Strauss J."/>
            <person name="Dupont C."/>
            <person name="Frickenhaus S."/>
            <person name="Maumus F."/>
            <person name="Mcmullan M."/>
            <person name="Sanges R."/>
            <person name="Schmutz J."/>
            <person name="Toseland A."/>
            <person name="Valas R."/>
            <person name="Veluchamy A."/>
            <person name="Ward B.J."/>
            <person name="Allen A."/>
            <person name="Barry K."/>
            <person name="Falciatore A."/>
            <person name="Ferrante M."/>
            <person name="Fortunato A.E."/>
            <person name="Gloeckner G."/>
            <person name="Gruber A."/>
            <person name="Hipkin R."/>
            <person name="Janech M."/>
            <person name="Kroth P."/>
            <person name="Leese F."/>
            <person name="Lindquist E."/>
            <person name="Lyon B.R."/>
            <person name="Martin J."/>
            <person name="Mayer C."/>
            <person name="Parker M."/>
            <person name="Quesneville H."/>
            <person name="Raymond J."/>
            <person name="Uhlig C."/>
            <person name="Valentin K.U."/>
            <person name="Worden A.Z."/>
            <person name="Armbrust E.V."/>
            <person name="Bowler C."/>
            <person name="Green B."/>
            <person name="Moulton V."/>
            <person name="Van Oosterhout C."/>
            <person name="Grigoriev I."/>
        </authorList>
    </citation>
    <scope>NUCLEOTIDE SEQUENCE [LARGE SCALE GENOMIC DNA]</scope>
    <source>
        <strain evidence="5 6">CCMP1102</strain>
    </source>
</reference>
<dbReference type="Proteomes" id="UP000095751">
    <property type="component" value="Unassembled WGS sequence"/>
</dbReference>
<keyword evidence="6" id="KW-1185">Reference proteome</keyword>
<dbReference type="OrthoDB" id="45856at2759"/>
<keyword evidence="1" id="KW-0479">Metal-binding</keyword>
<evidence type="ECO:0000256" key="3">
    <source>
        <dbReference type="SAM" id="Phobius"/>
    </source>
</evidence>
<dbReference type="InParanoid" id="A0A1E7FDT3"/>
<feature type="domain" description="RING-type" evidence="4">
    <location>
        <begin position="247"/>
        <end position="319"/>
    </location>
</feature>
<evidence type="ECO:0000256" key="1">
    <source>
        <dbReference type="PROSITE-ProRule" id="PRU00175"/>
    </source>
</evidence>
<accession>A0A1E7FDT3</accession>
<feature type="compositionally biased region" description="Basic and acidic residues" evidence="2">
    <location>
        <begin position="135"/>
        <end position="145"/>
    </location>
</feature>
<dbReference type="InterPro" id="IPR013083">
    <property type="entry name" value="Znf_RING/FYVE/PHD"/>
</dbReference>
<keyword evidence="1" id="KW-0863">Zinc-finger</keyword>
<gene>
    <name evidence="5" type="ORF">FRACYDRAFT_261191</name>
</gene>
<feature type="transmembrane region" description="Helical" evidence="3">
    <location>
        <begin position="22"/>
        <end position="41"/>
    </location>
</feature>
<evidence type="ECO:0000259" key="4">
    <source>
        <dbReference type="PROSITE" id="PS50089"/>
    </source>
</evidence>
<sequence length="339" mass="38816">MTSAYDSSNADGTSRTYSDGNVTWMLLWICTMLLFICLPFYSSRRRKICMRGIRERRWISDDENLFDDDGNNHSDELDQQERRQTIQDNHRRFQTNRTQEDEIRQQYLVHLMENYSMSLTKSDVICEDEGNAASEKSKMIGKKESQDDEEEGDDTETQCESTIDSTVIESRESIDNDDNSIHDIEAQTIAEEKRSDSSDDGEDLLAFKFTDGQKVSIPLSGTSVVIQDTESKEESISGSRRLVSNGCAICLCLFEEDDKITWSSNSKCTHVYHSDCILNWYVAVGRKAQKERKRDNRNMSDEQALSLICDFPILCPCCRQDFCIETSVSKKDEENGSGE</sequence>
<protein>
    <recommendedName>
        <fullName evidence="4">RING-type domain-containing protein</fullName>
    </recommendedName>
</protein>
<dbReference type="AlphaFoldDB" id="A0A1E7FDT3"/>